<keyword evidence="1" id="KW-0378">Hydrolase</keyword>
<dbReference type="GO" id="GO:0080030">
    <property type="term" value="F:methyl indole-3-acetate esterase activity"/>
    <property type="evidence" value="ECO:0007669"/>
    <property type="project" value="TreeGrafter"/>
</dbReference>
<organism evidence="2 3">
    <name type="scientific">Coptis chinensis</name>
    <dbReference type="NCBI Taxonomy" id="261450"/>
    <lineage>
        <taxon>Eukaryota</taxon>
        <taxon>Viridiplantae</taxon>
        <taxon>Streptophyta</taxon>
        <taxon>Embryophyta</taxon>
        <taxon>Tracheophyta</taxon>
        <taxon>Spermatophyta</taxon>
        <taxon>Magnoliopsida</taxon>
        <taxon>Ranunculales</taxon>
        <taxon>Ranunculaceae</taxon>
        <taxon>Coptidoideae</taxon>
        <taxon>Coptis</taxon>
    </lineage>
</organism>
<evidence type="ECO:0000313" key="2">
    <source>
        <dbReference type="EMBL" id="KAF9611392.1"/>
    </source>
</evidence>
<dbReference type="Gene3D" id="3.40.50.1820">
    <property type="entry name" value="alpha/beta hydrolase"/>
    <property type="match status" value="1"/>
</dbReference>
<comment type="caution">
    <text evidence="2">The sequence shown here is derived from an EMBL/GenBank/DDBJ whole genome shotgun (WGS) entry which is preliminary data.</text>
</comment>
<protein>
    <submittedName>
        <fullName evidence="2">Uncharacterized protein</fullName>
    </submittedName>
</protein>
<dbReference type="GO" id="GO:0080031">
    <property type="term" value="F:methyl salicylate esterase activity"/>
    <property type="evidence" value="ECO:0007669"/>
    <property type="project" value="TreeGrafter"/>
</dbReference>
<dbReference type="GO" id="GO:0009694">
    <property type="term" value="P:jasmonic acid metabolic process"/>
    <property type="evidence" value="ECO:0007669"/>
    <property type="project" value="TreeGrafter"/>
</dbReference>
<dbReference type="PANTHER" id="PTHR10992">
    <property type="entry name" value="METHYLESTERASE FAMILY MEMBER"/>
    <property type="match status" value="1"/>
</dbReference>
<name>A0A835M033_9MAGN</name>
<dbReference type="EMBL" id="JADFTS010000004">
    <property type="protein sequence ID" value="KAF9611392.1"/>
    <property type="molecule type" value="Genomic_DNA"/>
</dbReference>
<dbReference type="InterPro" id="IPR045889">
    <property type="entry name" value="MES/HNL"/>
</dbReference>
<dbReference type="OrthoDB" id="408373at2759"/>
<evidence type="ECO:0000256" key="1">
    <source>
        <dbReference type="ARBA" id="ARBA00022801"/>
    </source>
</evidence>
<dbReference type="InterPro" id="IPR029058">
    <property type="entry name" value="AB_hydrolase_fold"/>
</dbReference>
<sequence length="91" mass="10497">MFLRVGDLIMEKEMKSNKSNSNMHHFVLVHGRSWSRSLQYKVKTLLESARHQVTALNLAASGINVTKLNEVDTMLEYSRPLIEFMLGNNLY</sequence>
<keyword evidence="3" id="KW-1185">Reference proteome</keyword>
<evidence type="ECO:0000313" key="3">
    <source>
        <dbReference type="Proteomes" id="UP000631114"/>
    </source>
</evidence>
<dbReference type="Proteomes" id="UP000631114">
    <property type="component" value="Unassembled WGS sequence"/>
</dbReference>
<dbReference type="PANTHER" id="PTHR10992:SF1083">
    <property type="entry name" value="METHYLESTERASE 1"/>
    <property type="match status" value="1"/>
</dbReference>
<gene>
    <name evidence="2" type="ORF">IFM89_032061</name>
</gene>
<accession>A0A835M033</accession>
<reference evidence="2 3" key="1">
    <citation type="submission" date="2020-10" db="EMBL/GenBank/DDBJ databases">
        <title>The Coptis chinensis genome and diversification of protoberbering-type alkaloids.</title>
        <authorList>
            <person name="Wang B."/>
            <person name="Shu S."/>
            <person name="Song C."/>
            <person name="Liu Y."/>
        </authorList>
    </citation>
    <scope>NUCLEOTIDE SEQUENCE [LARGE SCALE GENOMIC DNA]</scope>
    <source>
        <strain evidence="2">HL-2020</strain>
        <tissue evidence="2">Leaf</tissue>
    </source>
</reference>
<dbReference type="AlphaFoldDB" id="A0A835M033"/>
<dbReference type="GO" id="GO:0009696">
    <property type="term" value="P:salicylic acid metabolic process"/>
    <property type="evidence" value="ECO:0007669"/>
    <property type="project" value="TreeGrafter"/>
</dbReference>
<dbReference type="GO" id="GO:0080032">
    <property type="term" value="F:methyl jasmonate esterase activity"/>
    <property type="evidence" value="ECO:0007669"/>
    <property type="project" value="TreeGrafter"/>
</dbReference>
<proteinExistence type="predicted"/>